<dbReference type="InterPro" id="IPR039426">
    <property type="entry name" value="TonB-dep_rcpt-like"/>
</dbReference>
<sequence>MKKLILCGFFIFSTLLATGQDKSKVSQDLSLDSIVVASTRAGKNTPTAHTTVSRGQITAEASNHSLPMMLSLQPSVVTTVEGGLGLGYSKLSVRGTDASRINVTVNGIAMNDAESQEVFWVNMPSIQNFLNSVQLQRGVGTTANGPASFGASINMQTIPAAMNAYGRAEFSFGSYSTYLTSIAAGTGVSKSGFSFDVSYSRGTTDGYIRNAKADLNSLFASAGWRNASNSLKLNYIYGEQHTGITWEGISLEDYYSNRRYNPAGEYLDEAGNIHYYDNETDNYAQHHLQAIYTHQFSPHLTWNTTLNFTKGDGYYENYKASDTFEEYGLAPQIIDGVTYDESDFIVREAMDNAYYAALTSVTYRTSSFNVVAGASYSFYDGDHIGKMLWSKYDQNIPDDYRWYLNNGKKEDVSAYARAEWSISSCLTLFADMQYRYIEYKLKGPDDDFVLLDNNRYYSFFNPKGGISFNLSPRSRFYASVAVSHREPSRSDIKESIKSGAADRLKSERLTDYEIGYNYSAPKLTLMANLYFMEYKNQLVATGRLSDVGYVIKENIPDSYRRGIELAAAWSPLKWLKVDANLTLSKNELKNFTNYVDTYDNDTDWNPVEQTAVFYRKSKLTLSPEVISMAMISVRPVESAGFSLSCKYVGEQYMDNSSSDIARVPGYYTASFNSYKDFTLKNDSRIRVSFSVDNLFNNRYYSYGWIYYARFANGAPDYVEQGVYPQATINFVAKVAYSF</sequence>
<feature type="chain" id="PRO_5038680840" evidence="14">
    <location>
        <begin position="20"/>
        <end position="738"/>
    </location>
</feature>
<dbReference type="InterPro" id="IPR012910">
    <property type="entry name" value="Plug_dom"/>
</dbReference>
<evidence type="ECO:0000256" key="11">
    <source>
        <dbReference type="ARBA" id="ARBA00023237"/>
    </source>
</evidence>
<evidence type="ECO:0000256" key="7">
    <source>
        <dbReference type="ARBA" id="ARBA00023004"/>
    </source>
</evidence>
<evidence type="ECO:0000256" key="6">
    <source>
        <dbReference type="ARBA" id="ARBA00022729"/>
    </source>
</evidence>
<evidence type="ECO:0000313" key="18">
    <source>
        <dbReference type="Proteomes" id="UP000823635"/>
    </source>
</evidence>
<evidence type="ECO:0000256" key="4">
    <source>
        <dbReference type="ARBA" id="ARBA00022496"/>
    </source>
</evidence>
<dbReference type="Pfam" id="PF00593">
    <property type="entry name" value="TonB_dep_Rec_b-barrel"/>
    <property type="match status" value="1"/>
</dbReference>
<dbReference type="Pfam" id="PF07715">
    <property type="entry name" value="Plug"/>
    <property type="match status" value="1"/>
</dbReference>
<keyword evidence="11 12" id="KW-0998">Cell outer membrane</keyword>
<keyword evidence="5 12" id="KW-0812">Transmembrane</keyword>
<keyword evidence="2 12" id="KW-0813">Transport</keyword>
<accession>A0A9D9DIQ9</accession>
<feature type="domain" description="TonB-dependent receptor plug" evidence="16">
    <location>
        <begin position="43"/>
        <end position="151"/>
    </location>
</feature>
<protein>
    <submittedName>
        <fullName evidence="17">TonB-dependent receptor</fullName>
    </submittedName>
</protein>
<dbReference type="EMBL" id="JADINB010000020">
    <property type="protein sequence ID" value="MBO8428477.1"/>
    <property type="molecule type" value="Genomic_DNA"/>
</dbReference>
<keyword evidence="8" id="KW-0406">Ion transport</keyword>
<feature type="signal peptide" evidence="14">
    <location>
        <begin position="1"/>
        <end position="19"/>
    </location>
</feature>
<evidence type="ECO:0000256" key="2">
    <source>
        <dbReference type="ARBA" id="ARBA00022448"/>
    </source>
</evidence>
<evidence type="ECO:0000256" key="13">
    <source>
        <dbReference type="RuleBase" id="RU003357"/>
    </source>
</evidence>
<comment type="caution">
    <text evidence="17">The sequence shown here is derived from an EMBL/GenBank/DDBJ whole genome shotgun (WGS) entry which is preliminary data.</text>
</comment>
<evidence type="ECO:0000256" key="14">
    <source>
        <dbReference type="SAM" id="SignalP"/>
    </source>
</evidence>
<proteinExistence type="inferred from homology"/>
<keyword evidence="17" id="KW-0675">Receptor</keyword>
<evidence type="ECO:0000256" key="1">
    <source>
        <dbReference type="ARBA" id="ARBA00004571"/>
    </source>
</evidence>
<keyword evidence="6 14" id="KW-0732">Signal</keyword>
<dbReference type="InterPro" id="IPR000531">
    <property type="entry name" value="Beta-barrel_TonB"/>
</dbReference>
<dbReference type="Gene3D" id="2.40.170.20">
    <property type="entry name" value="TonB-dependent receptor, beta-barrel domain"/>
    <property type="match status" value="1"/>
</dbReference>
<evidence type="ECO:0000256" key="9">
    <source>
        <dbReference type="ARBA" id="ARBA00023077"/>
    </source>
</evidence>
<name>A0A9D9DIQ9_9BACT</name>
<reference evidence="17" key="1">
    <citation type="submission" date="2020-10" db="EMBL/GenBank/DDBJ databases">
        <authorList>
            <person name="Gilroy R."/>
        </authorList>
    </citation>
    <scope>NUCLEOTIDE SEQUENCE</scope>
    <source>
        <strain evidence="17">15467</strain>
    </source>
</reference>
<comment type="subcellular location">
    <subcellularLocation>
        <location evidence="1 12">Cell outer membrane</location>
        <topology evidence="1 12">Multi-pass membrane protein</topology>
    </subcellularLocation>
</comment>
<reference evidence="17" key="2">
    <citation type="journal article" date="2021" name="PeerJ">
        <title>Extensive microbial diversity within the chicken gut microbiome revealed by metagenomics and culture.</title>
        <authorList>
            <person name="Gilroy R."/>
            <person name="Ravi A."/>
            <person name="Getino M."/>
            <person name="Pursley I."/>
            <person name="Horton D.L."/>
            <person name="Alikhan N.F."/>
            <person name="Baker D."/>
            <person name="Gharbi K."/>
            <person name="Hall N."/>
            <person name="Watson M."/>
            <person name="Adriaenssens E.M."/>
            <person name="Foster-Nyarko E."/>
            <person name="Jarju S."/>
            <person name="Secka A."/>
            <person name="Antonio M."/>
            <person name="Oren A."/>
            <person name="Chaudhuri R.R."/>
            <person name="La Ragione R."/>
            <person name="Hildebrand F."/>
            <person name="Pallen M.J."/>
        </authorList>
    </citation>
    <scope>NUCLEOTIDE SEQUENCE</scope>
    <source>
        <strain evidence="17">15467</strain>
    </source>
</reference>
<organism evidence="17 18">
    <name type="scientific">Candidatus Egerieousia excrementavium</name>
    <dbReference type="NCBI Taxonomy" id="2840778"/>
    <lineage>
        <taxon>Bacteria</taxon>
        <taxon>Pseudomonadati</taxon>
        <taxon>Bacteroidota</taxon>
        <taxon>Bacteroidia</taxon>
        <taxon>Bacteroidales</taxon>
        <taxon>Candidatus Egerieousia</taxon>
    </lineage>
</organism>
<dbReference type="AlphaFoldDB" id="A0A9D9DIQ9"/>
<dbReference type="GO" id="GO:0009279">
    <property type="term" value="C:cell outer membrane"/>
    <property type="evidence" value="ECO:0007669"/>
    <property type="project" value="UniProtKB-SubCell"/>
</dbReference>
<dbReference type="InterPro" id="IPR037066">
    <property type="entry name" value="Plug_dom_sf"/>
</dbReference>
<comment type="similarity">
    <text evidence="12 13">Belongs to the TonB-dependent receptor family.</text>
</comment>
<feature type="domain" description="TonB-dependent receptor-like beta-barrel" evidence="15">
    <location>
        <begin position="253"/>
        <end position="694"/>
    </location>
</feature>
<gene>
    <name evidence="17" type="ORF">IAC68_00885</name>
</gene>
<evidence type="ECO:0000259" key="15">
    <source>
        <dbReference type="Pfam" id="PF00593"/>
    </source>
</evidence>
<evidence type="ECO:0000256" key="12">
    <source>
        <dbReference type="PROSITE-ProRule" id="PRU01360"/>
    </source>
</evidence>
<keyword evidence="9 13" id="KW-0798">TonB box</keyword>
<dbReference type="Gene3D" id="2.170.130.10">
    <property type="entry name" value="TonB-dependent receptor, plug domain"/>
    <property type="match status" value="1"/>
</dbReference>
<dbReference type="PANTHER" id="PTHR32552:SF68">
    <property type="entry name" value="FERRICHROME OUTER MEMBRANE TRANSPORTER_PHAGE RECEPTOR"/>
    <property type="match status" value="1"/>
</dbReference>
<evidence type="ECO:0000256" key="10">
    <source>
        <dbReference type="ARBA" id="ARBA00023136"/>
    </source>
</evidence>
<keyword evidence="10 12" id="KW-0472">Membrane</keyword>
<keyword evidence="4" id="KW-0410">Iron transport</keyword>
<dbReference type="GO" id="GO:0015344">
    <property type="term" value="F:siderophore uptake transmembrane transporter activity"/>
    <property type="evidence" value="ECO:0007669"/>
    <property type="project" value="TreeGrafter"/>
</dbReference>
<evidence type="ECO:0000256" key="5">
    <source>
        <dbReference type="ARBA" id="ARBA00022692"/>
    </source>
</evidence>
<dbReference type="PROSITE" id="PS52016">
    <property type="entry name" value="TONB_DEPENDENT_REC_3"/>
    <property type="match status" value="1"/>
</dbReference>
<dbReference type="InterPro" id="IPR036942">
    <property type="entry name" value="Beta-barrel_TonB_sf"/>
</dbReference>
<keyword evidence="3 12" id="KW-1134">Transmembrane beta strand</keyword>
<evidence type="ECO:0000256" key="8">
    <source>
        <dbReference type="ARBA" id="ARBA00023065"/>
    </source>
</evidence>
<dbReference type="PANTHER" id="PTHR32552">
    <property type="entry name" value="FERRICHROME IRON RECEPTOR-RELATED"/>
    <property type="match status" value="1"/>
</dbReference>
<evidence type="ECO:0000256" key="3">
    <source>
        <dbReference type="ARBA" id="ARBA00022452"/>
    </source>
</evidence>
<dbReference type="SUPFAM" id="SSF56935">
    <property type="entry name" value="Porins"/>
    <property type="match status" value="1"/>
</dbReference>
<keyword evidence="7" id="KW-0408">Iron</keyword>
<dbReference type="Proteomes" id="UP000823635">
    <property type="component" value="Unassembled WGS sequence"/>
</dbReference>
<evidence type="ECO:0000259" key="16">
    <source>
        <dbReference type="Pfam" id="PF07715"/>
    </source>
</evidence>
<evidence type="ECO:0000313" key="17">
    <source>
        <dbReference type="EMBL" id="MBO8428477.1"/>
    </source>
</evidence>